<feature type="domain" description="Exocyst complex component EXOC2/Sec5 N-terminal" evidence="6">
    <location>
        <begin position="81"/>
        <end position="962"/>
    </location>
</feature>
<dbReference type="GO" id="GO:0005935">
    <property type="term" value="C:cellular bud neck"/>
    <property type="evidence" value="ECO:0007669"/>
    <property type="project" value="EnsemblFungi"/>
</dbReference>
<gene>
    <name evidence="7" type="primary">TBLA0H01100</name>
    <name evidence="7" type="ORF">TBLA_0H01100</name>
</gene>
<dbReference type="PANTHER" id="PTHR13043">
    <property type="entry name" value="EXOCYST COMPLEX COMPONENT SEC5"/>
    <property type="match status" value="1"/>
</dbReference>
<evidence type="ECO:0000256" key="3">
    <source>
        <dbReference type="ARBA" id="ARBA00022483"/>
    </source>
</evidence>
<keyword evidence="4" id="KW-0653">Protein transport</keyword>
<evidence type="ECO:0000256" key="1">
    <source>
        <dbReference type="ARBA" id="ARBA00010578"/>
    </source>
</evidence>
<evidence type="ECO:0000256" key="5">
    <source>
        <dbReference type="SAM" id="MobiDB-lite"/>
    </source>
</evidence>
<dbReference type="AlphaFoldDB" id="I2H7P6"/>
<dbReference type="GO" id="GO:0006893">
    <property type="term" value="P:Golgi to plasma membrane transport"/>
    <property type="evidence" value="ECO:0007669"/>
    <property type="project" value="UniProtKB-UniRule"/>
</dbReference>
<protein>
    <recommendedName>
        <fullName evidence="4">Exocyst complex component SEC5</fullName>
    </recommendedName>
</protein>
<feature type="compositionally biased region" description="Low complexity" evidence="5">
    <location>
        <begin position="295"/>
        <end position="306"/>
    </location>
</feature>
<name>I2H7P6_HENB6</name>
<evidence type="ECO:0000256" key="4">
    <source>
        <dbReference type="RuleBase" id="RU365069"/>
    </source>
</evidence>
<keyword evidence="3 4" id="KW-0268">Exocytosis</keyword>
<dbReference type="FunCoup" id="I2H7P6">
    <property type="interactions" value="350"/>
</dbReference>
<dbReference type="PANTHER" id="PTHR13043:SF1">
    <property type="entry name" value="EXOCYST COMPLEX COMPONENT 2"/>
    <property type="match status" value="1"/>
</dbReference>
<sequence>MDPFAYSQEDIQDFYNLKSLNPSSSWNEDSTNLIDLSKWQDSIPMPERSYEILKDLAQQQQSVSDKQAAQYLTNDSLKSITDPLSNEKMLTLLENHHVPDDKKLNYLINSKNFNVKAFLRDIHNTDSFETLSSSLDSLDYSLQQQSDALKNLVQQNFAKYVRVKNRLDQIYGQFSDENNNSTINSNGIMISQPNNNSNQSSSLGIDDLSVSVDQSIRATTMKLKPLIDTDKKINNFKKTKQFIEENKEFFNSPRILMKYLNNGEYNSLMLEYAKSKKLYNELENLYKGKSPKGNSTQSTSMSQKQTWDFNKKSQKVPKVIEKIKTEIENIMNLYKKQVWNSLMNDEDNTSHTFFLPLISKLLDMNAEENPIVKWIDSRLDSIETQITTTSNEMIDKIIKAQQSILRNSDTIIPASETNQNDTEEYEEDSIELRYYYSINSFFPELGVNSNKDGSSMFTSQSLTDSSNIVEMWLLILKYIHQLEGISCKFIELWEHIQNFLDGTYQSSIINEKRKDNILVGDIDVIESKHLMRLSNQQVQDIMKRGEKFVKLFTGKLLLFFGCSQETLANHTAKMATESEQPKDFGFIPPNANGLSCLRYLPKILNPLLKTTTELAQLNISDHSISVLRRVVNVLIVRCVHSISAVKLRDLSLLYKLEDWTVYETVPDLTNKNIEYGITQFPDIACSFQRLTIYAIRDILFSFERLPRINNITVTGYPSKELLTKIESKQLDSMSNVLQSVLQNAAKEKDNPRTSHTILTLTNLQYIRECTFPEIVHYYNEAFESNLDANSSSLFTLLSKMEQSIFGNYLSDLKVNIKNILVSRFNSIDWPNYTSNSFRVSDYIIEVLMLLVTVHSECFRIGPQLIYKVLEETQLFISKFLFEAFKKFIGKLSADGLLQVTVDLQFLQNVLGKLLEKDTEVTLAACLQNCFQNDLNRMNTCITETKPIVSANIARTSMQFAAFNSE</sequence>
<organism evidence="7 8">
    <name type="scientific">Henningerozyma blattae (strain ATCC 34711 / CBS 6284 / DSM 70876 / NBRC 10599 / NRRL Y-10934 / UCD 77-7)</name>
    <name type="common">Yeast</name>
    <name type="synonym">Tetrapisispora blattae</name>
    <dbReference type="NCBI Taxonomy" id="1071380"/>
    <lineage>
        <taxon>Eukaryota</taxon>
        <taxon>Fungi</taxon>
        <taxon>Dikarya</taxon>
        <taxon>Ascomycota</taxon>
        <taxon>Saccharomycotina</taxon>
        <taxon>Saccharomycetes</taxon>
        <taxon>Saccharomycetales</taxon>
        <taxon>Saccharomycetaceae</taxon>
        <taxon>Henningerozyma</taxon>
    </lineage>
</organism>
<dbReference type="Pfam" id="PF15469">
    <property type="entry name" value="Sec5"/>
    <property type="match status" value="1"/>
</dbReference>
<reference evidence="7 8" key="1">
    <citation type="journal article" date="2011" name="Proc. Natl. Acad. Sci. U.S.A.">
        <title>Evolutionary erosion of yeast sex chromosomes by mating-type switching accidents.</title>
        <authorList>
            <person name="Gordon J.L."/>
            <person name="Armisen D."/>
            <person name="Proux-Wera E."/>
            <person name="Oheigeartaigh S.S."/>
            <person name="Byrne K.P."/>
            <person name="Wolfe K.H."/>
        </authorList>
    </citation>
    <scope>NUCLEOTIDE SEQUENCE [LARGE SCALE GENOMIC DNA]</scope>
    <source>
        <strain evidence="8">ATCC 34711 / CBS 6284 / DSM 70876 / NBRC 10599 / NRRL Y-10934 / UCD 77-7</strain>
    </source>
</reference>
<keyword evidence="2 4" id="KW-0813">Transport</keyword>
<dbReference type="OrthoDB" id="26242at2759"/>
<dbReference type="GO" id="GO:0000131">
    <property type="term" value="C:incipient cellular bud site"/>
    <property type="evidence" value="ECO:0007669"/>
    <property type="project" value="EnsemblFungi"/>
</dbReference>
<accession>I2H7P6</accession>
<evidence type="ECO:0000313" key="7">
    <source>
        <dbReference type="EMBL" id="CCH62398.1"/>
    </source>
</evidence>
<comment type="function">
    <text evidence="4">Component of the exocyst complex involved in the docking of exocytic vesicles with fusion sites on the plasma membrane.</text>
</comment>
<dbReference type="GO" id="GO:0001927">
    <property type="term" value="P:exocyst assembly"/>
    <property type="evidence" value="ECO:0007669"/>
    <property type="project" value="EnsemblFungi"/>
</dbReference>
<dbReference type="GO" id="GO:0048309">
    <property type="term" value="P:endoplasmic reticulum inheritance"/>
    <property type="evidence" value="ECO:0007669"/>
    <property type="project" value="EnsemblFungi"/>
</dbReference>
<proteinExistence type="inferred from homology"/>
<dbReference type="Proteomes" id="UP000002866">
    <property type="component" value="Chromosome 8"/>
</dbReference>
<dbReference type="GO" id="GO:0005934">
    <property type="term" value="C:cellular bud tip"/>
    <property type="evidence" value="ECO:0007669"/>
    <property type="project" value="EnsemblFungi"/>
</dbReference>
<evidence type="ECO:0000259" key="6">
    <source>
        <dbReference type="Pfam" id="PF15469"/>
    </source>
</evidence>
<dbReference type="RefSeq" id="XP_004181917.1">
    <property type="nucleotide sequence ID" value="XM_004181869.1"/>
</dbReference>
<dbReference type="GO" id="GO:0015031">
    <property type="term" value="P:protein transport"/>
    <property type="evidence" value="ECO:0007669"/>
    <property type="project" value="UniProtKB-KW"/>
</dbReference>
<dbReference type="STRING" id="1071380.I2H7P6"/>
<dbReference type="InParanoid" id="I2H7P6"/>
<keyword evidence="8" id="KW-1185">Reference proteome</keyword>
<dbReference type="EMBL" id="HE806323">
    <property type="protein sequence ID" value="CCH62398.1"/>
    <property type="molecule type" value="Genomic_DNA"/>
</dbReference>
<evidence type="ECO:0000313" key="8">
    <source>
        <dbReference type="Proteomes" id="UP000002866"/>
    </source>
</evidence>
<dbReference type="GO" id="GO:0000145">
    <property type="term" value="C:exocyst"/>
    <property type="evidence" value="ECO:0007669"/>
    <property type="project" value="UniProtKB-UniRule"/>
</dbReference>
<dbReference type="eggNOG" id="KOG2347">
    <property type="taxonomic scope" value="Eukaryota"/>
</dbReference>
<dbReference type="GeneID" id="14497555"/>
<dbReference type="KEGG" id="tbl:TBLA_0H01100"/>
<dbReference type="InterPro" id="IPR029175">
    <property type="entry name" value="EXOC2/Sec5"/>
</dbReference>
<dbReference type="OMA" id="RMWMDVD"/>
<evidence type="ECO:0000256" key="2">
    <source>
        <dbReference type="ARBA" id="ARBA00022448"/>
    </source>
</evidence>
<comment type="similarity">
    <text evidence="1 4">Belongs to the SEC5 family.</text>
</comment>
<dbReference type="InterPro" id="IPR039481">
    <property type="entry name" value="EXOC2/Sec5_N_dom"/>
</dbReference>
<feature type="region of interest" description="Disordered" evidence="5">
    <location>
        <begin position="287"/>
        <end position="308"/>
    </location>
</feature>
<comment type="subunit">
    <text evidence="4">Component of the exocyst complex.</text>
</comment>
<dbReference type="HOGENOM" id="CLU_339546_0_0_1"/>